<evidence type="ECO:0000256" key="1">
    <source>
        <dbReference type="ARBA" id="ARBA00004651"/>
    </source>
</evidence>
<keyword evidence="11" id="KW-1185">Reference proteome</keyword>
<dbReference type="GO" id="GO:0005886">
    <property type="term" value="C:plasma membrane"/>
    <property type="evidence" value="ECO:0007669"/>
    <property type="project" value="UniProtKB-SubCell"/>
</dbReference>
<name>A0A0K0EX67_STRVS</name>
<keyword evidence="4 9" id="KW-1133">Transmembrane helix</keyword>
<dbReference type="Gene3D" id="1.20.1070.10">
    <property type="entry name" value="Rhodopsin 7-helix transmembrane proteins"/>
    <property type="match status" value="1"/>
</dbReference>
<organism evidence="11 12">
    <name type="scientific">Strongyloides venezuelensis</name>
    <name type="common">Threadworm</name>
    <dbReference type="NCBI Taxonomy" id="75913"/>
    <lineage>
        <taxon>Eukaryota</taxon>
        <taxon>Metazoa</taxon>
        <taxon>Ecdysozoa</taxon>
        <taxon>Nematoda</taxon>
        <taxon>Chromadorea</taxon>
        <taxon>Rhabditida</taxon>
        <taxon>Tylenchina</taxon>
        <taxon>Panagrolaimomorpha</taxon>
        <taxon>Strongyloidoidea</taxon>
        <taxon>Strongyloididae</taxon>
        <taxon>Strongyloides</taxon>
    </lineage>
</organism>
<feature type="domain" description="G-protein coupled receptors family 1 profile" evidence="10">
    <location>
        <begin position="40"/>
        <end position="109"/>
    </location>
</feature>
<evidence type="ECO:0000256" key="4">
    <source>
        <dbReference type="ARBA" id="ARBA00022989"/>
    </source>
</evidence>
<comment type="subcellular location">
    <subcellularLocation>
        <location evidence="1">Cell membrane</location>
        <topology evidence="1">Multi-pass membrane protein</topology>
    </subcellularLocation>
</comment>
<proteinExistence type="predicted"/>
<keyword evidence="6 9" id="KW-0472">Membrane</keyword>
<reference evidence="12" key="2">
    <citation type="submission" date="2015-08" db="UniProtKB">
        <authorList>
            <consortium name="WormBaseParasite"/>
        </authorList>
    </citation>
    <scope>IDENTIFICATION</scope>
</reference>
<evidence type="ECO:0000256" key="7">
    <source>
        <dbReference type="ARBA" id="ARBA00023170"/>
    </source>
</evidence>
<dbReference type="GO" id="GO:0043005">
    <property type="term" value="C:neuron projection"/>
    <property type="evidence" value="ECO:0007669"/>
    <property type="project" value="TreeGrafter"/>
</dbReference>
<protein>
    <submittedName>
        <fullName evidence="12">G_PROTEIN_RECEP_F1_2 domain-containing protein</fullName>
    </submittedName>
</protein>
<evidence type="ECO:0000256" key="5">
    <source>
        <dbReference type="ARBA" id="ARBA00023040"/>
    </source>
</evidence>
<evidence type="ECO:0000256" key="3">
    <source>
        <dbReference type="ARBA" id="ARBA00022692"/>
    </source>
</evidence>
<dbReference type="InterPro" id="IPR000276">
    <property type="entry name" value="GPCR_Rhodpsn"/>
</dbReference>
<evidence type="ECO:0000256" key="9">
    <source>
        <dbReference type="SAM" id="Phobius"/>
    </source>
</evidence>
<dbReference type="PROSITE" id="PS50262">
    <property type="entry name" value="G_PROTEIN_RECEP_F1_2"/>
    <property type="match status" value="1"/>
</dbReference>
<evidence type="ECO:0000259" key="10">
    <source>
        <dbReference type="PROSITE" id="PS50262"/>
    </source>
</evidence>
<sequence length="109" mass="12238">MENILQFGYFLYGKQENYKILTKLFGNLACLIAAFVGVPANLIVIKRIIQSKDFQKSASYLIILNLAVADFLFLSGTPLLLYNSILDSWNFGLFLCKAFLSGNAVNYLN</sequence>
<keyword evidence="2" id="KW-1003">Cell membrane</keyword>
<dbReference type="Pfam" id="PF00001">
    <property type="entry name" value="7tm_1"/>
    <property type="match status" value="1"/>
</dbReference>
<keyword evidence="8" id="KW-0807">Transducer</keyword>
<dbReference type="WBParaSite" id="SVE_0112100.1">
    <property type="protein sequence ID" value="SVE_0112100.1"/>
    <property type="gene ID" value="SVE_0112100"/>
</dbReference>
<evidence type="ECO:0000256" key="8">
    <source>
        <dbReference type="ARBA" id="ARBA00023224"/>
    </source>
</evidence>
<feature type="transmembrane region" description="Helical" evidence="9">
    <location>
        <begin position="20"/>
        <end position="45"/>
    </location>
</feature>
<dbReference type="Proteomes" id="UP000035680">
    <property type="component" value="Unassembled WGS sequence"/>
</dbReference>
<dbReference type="SUPFAM" id="SSF81321">
    <property type="entry name" value="Family A G protein-coupled receptor-like"/>
    <property type="match status" value="1"/>
</dbReference>
<evidence type="ECO:0000313" key="11">
    <source>
        <dbReference type="Proteomes" id="UP000035680"/>
    </source>
</evidence>
<evidence type="ECO:0000313" key="12">
    <source>
        <dbReference type="WBParaSite" id="SVE_0112100.1"/>
    </source>
</evidence>
<feature type="transmembrane region" description="Helical" evidence="9">
    <location>
        <begin position="57"/>
        <end position="82"/>
    </location>
</feature>
<dbReference type="InterPro" id="IPR017452">
    <property type="entry name" value="GPCR_Rhodpsn_7TM"/>
</dbReference>
<dbReference type="STRING" id="75913.A0A0K0EX67"/>
<evidence type="ECO:0000256" key="6">
    <source>
        <dbReference type="ARBA" id="ARBA00023136"/>
    </source>
</evidence>
<reference evidence="11" key="1">
    <citation type="submission" date="2014-07" db="EMBL/GenBank/DDBJ databases">
        <authorList>
            <person name="Martin A.A"/>
            <person name="De Silva N."/>
        </authorList>
    </citation>
    <scope>NUCLEOTIDE SEQUENCE</scope>
</reference>
<accession>A0A0K0EX67</accession>
<keyword evidence="5" id="KW-0297">G-protein coupled receptor</keyword>
<keyword evidence="7" id="KW-0675">Receptor</keyword>
<dbReference type="GO" id="GO:0004930">
    <property type="term" value="F:G protein-coupled receptor activity"/>
    <property type="evidence" value="ECO:0007669"/>
    <property type="project" value="UniProtKB-KW"/>
</dbReference>
<dbReference type="GO" id="GO:0042277">
    <property type="term" value="F:peptide binding"/>
    <property type="evidence" value="ECO:0007669"/>
    <property type="project" value="TreeGrafter"/>
</dbReference>
<evidence type="ECO:0000256" key="2">
    <source>
        <dbReference type="ARBA" id="ARBA00022475"/>
    </source>
</evidence>
<dbReference type="PANTHER" id="PTHR24229:SF40">
    <property type="entry name" value="ALLATOSTATIN C RECEPTOR 1-RELATED"/>
    <property type="match status" value="1"/>
</dbReference>
<keyword evidence="3 9" id="KW-0812">Transmembrane</keyword>
<dbReference type="AlphaFoldDB" id="A0A0K0EX67"/>
<dbReference type="PANTHER" id="PTHR24229">
    <property type="entry name" value="NEUROPEPTIDES RECEPTOR"/>
    <property type="match status" value="1"/>
</dbReference>